<organism evidence="1 2">
    <name type="scientific">Vermiconidia calcicola</name>
    <dbReference type="NCBI Taxonomy" id="1690605"/>
    <lineage>
        <taxon>Eukaryota</taxon>
        <taxon>Fungi</taxon>
        <taxon>Dikarya</taxon>
        <taxon>Ascomycota</taxon>
        <taxon>Pezizomycotina</taxon>
        <taxon>Dothideomycetes</taxon>
        <taxon>Dothideomycetidae</taxon>
        <taxon>Mycosphaerellales</taxon>
        <taxon>Extremaceae</taxon>
        <taxon>Vermiconidia</taxon>
    </lineage>
</organism>
<accession>A0ACC3NQU6</accession>
<evidence type="ECO:0000313" key="1">
    <source>
        <dbReference type="EMBL" id="KAK3721343.1"/>
    </source>
</evidence>
<evidence type="ECO:0000313" key="2">
    <source>
        <dbReference type="Proteomes" id="UP001281147"/>
    </source>
</evidence>
<dbReference type="Proteomes" id="UP001281147">
    <property type="component" value="Unassembled WGS sequence"/>
</dbReference>
<gene>
    <name evidence="1" type="ORF">LTR37_003219</name>
</gene>
<sequence>MQIFDCLQQTDSATLMEASAQVSQSGSWGTFAFLPVTDGIFIQERPSKALMEGKVNVLNHVAGANALESAAWVPPIIDTAEDLVHYLEDTFPMLSNNDIAKLLYYYKIDNASTDPDAPLWATAGDSGPTTFNQSSAYTGQQQRAVAIYGETTFICPSYWLAEAYSDNVYTGGKGWKNQFSIPPAWHGNDDGAYFQYPDSVTYYSEDFVYAFEKMIGNVVLHDDPSLSSEIINGITLGNDTYNPASEWPQYTMYDPQMMNFNTTCPQTINRGGLEYCVGPNEINTFRLVAGFEWEGGRGLRCDFWKMMGELVPG</sequence>
<name>A0ACC3NQU6_9PEZI</name>
<reference evidence="1" key="1">
    <citation type="submission" date="2023-07" db="EMBL/GenBank/DDBJ databases">
        <title>Black Yeasts Isolated from many extreme environments.</title>
        <authorList>
            <person name="Coleine C."/>
            <person name="Stajich J.E."/>
            <person name="Selbmann L."/>
        </authorList>
    </citation>
    <scope>NUCLEOTIDE SEQUENCE</scope>
    <source>
        <strain evidence="1">CCFEE 5714</strain>
    </source>
</reference>
<dbReference type="EMBL" id="JAUTXU010000018">
    <property type="protein sequence ID" value="KAK3721343.1"/>
    <property type="molecule type" value="Genomic_DNA"/>
</dbReference>
<protein>
    <submittedName>
        <fullName evidence="1">Uncharacterized protein</fullName>
    </submittedName>
</protein>
<comment type="caution">
    <text evidence="1">The sequence shown here is derived from an EMBL/GenBank/DDBJ whole genome shotgun (WGS) entry which is preliminary data.</text>
</comment>
<proteinExistence type="predicted"/>
<keyword evidence="2" id="KW-1185">Reference proteome</keyword>